<evidence type="ECO:0000313" key="12">
    <source>
        <dbReference type="EMBL" id="HEW45613.1"/>
    </source>
</evidence>
<evidence type="ECO:0000256" key="3">
    <source>
        <dbReference type="ARBA" id="ARBA00009677"/>
    </source>
</evidence>
<dbReference type="GO" id="GO:0005576">
    <property type="term" value="C:extracellular region"/>
    <property type="evidence" value="ECO:0007669"/>
    <property type="project" value="UniProtKB-SubCell"/>
</dbReference>
<dbReference type="EMBL" id="DSFP01000031">
    <property type="protein sequence ID" value="HEW45613.1"/>
    <property type="molecule type" value="Genomic_DNA"/>
</dbReference>
<gene>
    <name evidence="7 11" type="primary">flgK</name>
    <name evidence="11" type="ORF">ENO47_02010</name>
    <name evidence="12" type="ORF">ENO47_02925</name>
    <name evidence="13" type="ORF">ENO47_06595</name>
</gene>
<dbReference type="GO" id="GO:0044780">
    <property type="term" value="P:bacterial-type flagellum assembly"/>
    <property type="evidence" value="ECO:0007669"/>
    <property type="project" value="InterPro"/>
</dbReference>
<sequence>MAILLLRREDKMFGATFGIVAQGLEIFRKSADIRNRNILNANNPDYAQEDPLVKSFAPVGIRLEDILRTQNFYYTSVRNQKLSVVSSLDTTIKGGSQVEDLFQEFTQGLGGSEYINQFFTAYQNLMKEPTNEGARSELINSAQSLVSYLKDRKKDMDRIMAGTDYDMRQYINKINTLTRKIAQINQEILVGYAQTYARGKDYKNLLDERDSYLKELSELINIRVQEDEIGRVRVETDKGFALVEDRYNWELKYDSANKRILWKSKDGSEVDISSLISGGRVRGLLDFQSDLSGYMNQLETLAKRLISDIKLPLNSQATSNWYWFKNVSDPNAPLGFSGSITFSGFPGGPITLSYSGTDSLNDLINAINTDPTLSANFTASLITNPDGTYTMSITANDPSYTIEDSNNLIHRSEPLFVGNGISDMAINPNINLYIQNLDYEKVDEFMDFSRGWWEGSKSIYNGLVDNIASRQKDLKTKYDIESALLSSINAKLQEMQGVSVDNEFIELMKLQRSYEALARVVNTMDEMLQSTLNMV</sequence>
<dbReference type="PANTHER" id="PTHR30033:SF1">
    <property type="entry name" value="FLAGELLAR HOOK-ASSOCIATED PROTEIN 1"/>
    <property type="match status" value="1"/>
</dbReference>
<keyword evidence="11" id="KW-0282">Flagellum</keyword>
<protein>
    <recommendedName>
        <fullName evidence="4 7">Flagellar hook-associated protein 1</fullName>
        <shortName evidence="7">HAP1</shortName>
    </recommendedName>
</protein>
<accession>A0A7C2VF25</accession>
<evidence type="ECO:0000313" key="11">
    <source>
        <dbReference type="EMBL" id="HEW45435.1"/>
    </source>
</evidence>
<evidence type="ECO:0000256" key="7">
    <source>
        <dbReference type="RuleBase" id="RU362065"/>
    </source>
</evidence>
<feature type="domain" description="Flagellar basal-body/hook protein C-terminal" evidence="9">
    <location>
        <begin position="494"/>
        <end position="534"/>
    </location>
</feature>
<dbReference type="InterPro" id="IPR053927">
    <property type="entry name" value="FlgK_helical"/>
</dbReference>
<keyword evidence="8" id="KW-0175">Coiled coil</keyword>
<dbReference type="InterPro" id="IPR010930">
    <property type="entry name" value="Flg_bb/hook_C_dom"/>
</dbReference>
<evidence type="ECO:0000256" key="6">
    <source>
        <dbReference type="ARBA" id="ARBA00023143"/>
    </source>
</evidence>
<dbReference type="EMBL" id="DSFP01000027">
    <property type="protein sequence ID" value="HEW45435.1"/>
    <property type="molecule type" value="Genomic_DNA"/>
</dbReference>
<dbReference type="GO" id="GO:0009424">
    <property type="term" value="C:bacterial-type flagellum hook"/>
    <property type="evidence" value="ECO:0007669"/>
    <property type="project" value="UniProtKB-UniRule"/>
</dbReference>
<dbReference type="NCBIfam" id="TIGR02492">
    <property type="entry name" value="flgK_ends"/>
    <property type="match status" value="1"/>
</dbReference>
<dbReference type="SUPFAM" id="SSF64518">
    <property type="entry name" value="Phase 1 flagellin"/>
    <property type="match status" value="1"/>
</dbReference>
<comment type="similarity">
    <text evidence="3 7">Belongs to the flagella basal body rod proteins family.</text>
</comment>
<keyword evidence="6 7" id="KW-0975">Bacterial flagellum</keyword>
<evidence type="ECO:0000259" key="9">
    <source>
        <dbReference type="Pfam" id="PF06429"/>
    </source>
</evidence>
<comment type="subcellular location">
    <subcellularLocation>
        <location evidence="1 7">Bacterial flagellum</location>
    </subcellularLocation>
    <subcellularLocation>
        <location evidence="2 7">Secreted</location>
    </subcellularLocation>
</comment>
<keyword evidence="11" id="KW-0969">Cilium</keyword>
<feature type="coiled-coil region" evidence="8">
    <location>
        <begin position="167"/>
        <end position="222"/>
    </location>
</feature>
<evidence type="ECO:0000256" key="1">
    <source>
        <dbReference type="ARBA" id="ARBA00004365"/>
    </source>
</evidence>
<reference evidence="11" key="1">
    <citation type="journal article" date="2020" name="mSystems">
        <title>Genome- and Community-Level Interaction Insights into Carbon Utilization and Element Cycling Functions of Hydrothermarchaeota in Hydrothermal Sediment.</title>
        <authorList>
            <person name="Zhou Z."/>
            <person name="Liu Y."/>
            <person name="Xu W."/>
            <person name="Pan J."/>
            <person name="Luo Z.H."/>
            <person name="Li M."/>
        </authorList>
    </citation>
    <scope>NUCLEOTIDE SEQUENCE [LARGE SCALE GENOMIC DNA]</scope>
    <source>
        <strain evidence="11">SpSt-132</strain>
    </source>
</reference>
<proteinExistence type="inferred from homology"/>
<dbReference type="Pfam" id="PF22638">
    <property type="entry name" value="FlgK_D1"/>
    <property type="match status" value="1"/>
</dbReference>
<evidence type="ECO:0000256" key="8">
    <source>
        <dbReference type="SAM" id="Coils"/>
    </source>
</evidence>
<dbReference type="PRINTS" id="PR01005">
    <property type="entry name" value="FLGHOOKAP1"/>
</dbReference>
<organism evidence="11">
    <name type="scientific">Hydrogenobacter sp</name>
    <dbReference type="NCBI Taxonomy" id="2152829"/>
    <lineage>
        <taxon>Bacteria</taxon>
        <taxon>Pseudomonadati</taxon>
        <taxon>Aquificota</taxon>
        <taxon>Aquificia</taxon>
        <taxon>Aquificales</taxon>
        <taxon>Aquificaceae</taxon>
        <taxon>Hydrogenobacter</taxon>
    </lineage>
</organism>
<evidence type="ECO:0000259" key="10">
    <source>
        <dbReference type="Pfam" id="PF22638"/>
    </source>
</evidence>
<keyword evidence="11" id="KW-0966">Cell projection</keyword>
<dbReference type="EMBL" id="DSFP01000057">
    <property type="protein sequence ID" value="HEW46317.1"/>
    <property type="molecule type" value="Genomic_DNA"/>
</dbReference>
<dbReference type="Pfam" id="PF06429">
    <property type="entry name" value="Flg_bbr_C"/>
    <property type="match status" value="1"/>
</dbReference>
<evidence type="ECO:0000256" key="5">
    <source>
        <dbReference type="ARBA" id="ARBA00022525"/>
    </source>
</evidence>
<feature type="domain" description="Flagellar hook-associated protein FlgK helical" evidence="10">
    <location>
        <begin position="96"/>
        <end position="307"/>
    </location>
</feature>
<evidence type="ECO:0000313" key="13">
    <source>
        <dbReference type="EMBL" id="HEW46317.1"/>
    </source>
</evidence>
<evidence type="ECO:0000256" key="4">
    <source>
        <dbReference type="ARBA" id="ARBA00016244"/>
    </source>
</evidence>
<dbReference type="PANTHER" id="PTHR30033">
    <property type="entry name" value="FLAGELLAR HOOK-ASSOCIATED PROTEIN 1"/>
    <property type="match status" value="1"/>
</dbReference>
<dbReference type="GO" id="GO:0005198">
    <property type="term" value="F:structural molecule activity"/>
    <property type="evidence" value="ECO:0007669"/>
    <property type="project" value="UniProtKB-UniRule"/>
</dbReference>
<name>A0A7C2VF25_9AQUI</name>
<keyword evidence="5 7" id="KW-0964">Secreted</keyword>
<evidence type="ECO:0000256" key="2">
    <source>
        <dbReference type="ARBA" id="ARBA00004613"/>
    </source>
</evidence>
<comment type="caution">
    <text evidence="11">The sequence shown here is derived from an EMBL/GenBank/DDBJ whole genome shotgun (WGS) entry which is preliminary data.</text>
</comment>
<dbReference type="AlphaFoldDB" id="A0A7C2VF25"/>
<dbReference type="InterPro" id="IPR002371">
    <property type="entry name" value="FlgK"/>
</dbReference>